<sequence>MKILIKNKAKGERMGINASKYIPVLFLAPWLITACDNKSENSPAAVQPPNTVTFCVDNIPTGTTEGENIYLAGTMNGWNGGNDLSDLEKKPPLPLQPGGEQCHYKIDVPFNKIGDVHQFKFTRGSWDSEELDENGYAIHNRRIIFDGKNNTQHFSIKKWKDLEGGVKEKPSTLVGKVETQVFSTPQLTTAQRTVRIYLPAGYDQNNESYPVLYMFDGQNLFDEITAGYGMEWQIDETLERLVSEGKTKGAIVVGIDSPNENDDTALNPEVNGEYKKARYREYTAWEWDLAGTGHIVPLGEETSDFIAEVVMPYIENNYRVNISRETTALAGSSMGGYMTLYVGTRLKERFSKLMAFSVVAQDDPMHGYELRNYIEQNSDPINYPTRIYMDMGTQERLAYAPEPEMLIEGMQAMCSSVKKVGHSDVSCPLISGGLHDELSWSERFADVYMATMER</sequence>
<dbReference type="Gene3D" id="3.40.50.1820">
    <property type="entry name" value="alpha/beta hydrolase"/>
    <property type="match status" value="1"/>
</dbReference>
<keyword evidence="1" id="KW-0378">Hydrolase</keyword>
<reference evidence="1 2" key="1">
    <citation type="submission" date="2024-09" db="EMBL/GenBank/DDBJ databases">
        <authorList>
            <person name="Sun Q."/>
            <person name="Mori K."/>
        </authorList>
    </citation>
    <scope>NUCLEOTIDE SEQUENCE [LARGE SCALE GENOMIC DNA]</scope>
    <source>
        <strain evidence="1 2">CCM 8626</strain>
    </source>
</reference>
<gene>
    <name evidence="1" type="ORF">ACFFJ3_18465</name>
</gene>
<dbReference type="Pfam" id="PF00756">
    <property type="entry name" value="Esterase"/>
    <property type="match status" value="1"/>
</dbReference>
<dbReference type="SUPFAM" id="SSF53474">
    <property type="entry name" value="alpha/beta-Hydrolases"/>
    <property type="match status" value="1"/>
</dbReference>
<comment type="caution">
    <text evidence="1">The sequence shown here is derived from an EMBL/GenBank/DDBJ whole genome shotgun (WGS) entry which is preliminary data.</text>
</comment>
<dbReference type="InterPro" id="IPR029058">
    <property type="entry name" value="AB_hydrolase_fold"/>
</dbReference>
<evidence type="ECO:0000313" key="2">
    <source>
        <dbReference type="Proteomes" id="UP001589792"/>
    </source>
</evidence>
<dbReference type="RefSeq" id="WP_380678071.1">
    <property type="nucleotide sequence ID" value="NZ_CP173186.1"/>
</dbReference>
<proteinExistence type="predicted"/>
<dbReference type="PANTHER" id="PTHR48098:SF6">
    <property type="entry name" value="FERRI-BACILLIBACTIN ESTERASE BESA"/>
    <property type="match status" value="1"/>
</dbReference>
<protein>
    <submittedName>
        <fullName evidence="1">Alpha/beta hydrolase-fold protein</fullName>
    </submittedName>
</protein>
<dbReference type="PANTHER" id="PTHR48098">
    <property type="entry name" value="ENTEROCHELIN ESTERASE-RELATED"/>
    <property type="match status" value="1"/>
</dbReference>
<dbReference type="InterPro" id="IPR000801">
    <property type="entry name" value="Esterase-like"/>
</dbReference>
<dbReference type="EMBL" id="JBHLXG010000018">
    <property type="protein sequence ID" value="MFC0228457.1"/>
    <property type="molecule type" value="Genomic_DNA"/>
</dbReference>
<organism evidence="1 2">
    <name type="scientific">Serratia aquatilis</name>
    <dbReference type="NCBI Taxonomy" id="1737515"/>
    <lineage>
        <taxon>Bacteria</taxon>
        <taxon>Pseudomonadati</taxon>
        <taxon>Pseudomonadota</taxon>
        <taxon>Gammaproteobacteria</taxon>
        <taxon>Enterobacterales</taxon>
        <taxon>Yersiniaceae</taxon>
        <taxon>Serratia</taxon>
    </lineage>
</organism>
<dbReference type="SUPFAM" id="SSF49452">
    <property type="entry name" value="Starch-binding domain-like"/>
    <property type="match status" value="1"/>
</dbReference>
<dbReference type="Proteomes" id="UP001589792">
    <property type="component" value="Unassembled WGS sequence"/>
</dbReference>
<accession>A0ABV6EHH7</accession>
<keyword evidence="2" id="KW-1185">Reference proteome</keyword>
<dbReference type="InterPro" id="IPR013784">
    <property type="entry name" value="Carb-bd-like_fold"/>
</dbReference>
<dbReference type="InterPro" id="IPR050583">
    <property type="entry name" value="Mycobacterial_A85_antigen"/>
</dbReference>
<dbReference type="PROSITE" id="PS51257">
    <property type="entry name" value="PROKAR_LIPOPROTEIN"/>
    <property type="match status" value="1"/>
</dbReference>
<name>A0ABV6EHH7_9GAMM</name>
<dbReference type="GO" id="GO:0016787">
    <property type="term" value="F:hydrolase activity"/>
    <property type="evidence" value="ECO:0007669"/>
    <property type="project" value="UniProtKB-KW"/>
</dbReference>
<evidence type="ECO:0000313" key="1">
    <source>
        <dbReference type="EMBL" id="MFC0228457.1"/>
    </source>
</evidence>